<feature type="non-terminal residue" evidence="2">
    <location>
        <position position="1"/>
    </location>
</feature>
<dbReference type="EMBL" id="BGPR01155668">
    <property type="protein sequence ID" value="GBL76133.1"/>
    <property type="molecule type" value="Genomic_DNA"/>
</dbReference>
<sequence length="54" mass="6189">RHAAAEKNEEKECSAKCKIEIFLVEGEKLAVIIRWEGILTFPCVVFTQIIQKDL</sequence>
<name>A0A4Y2A8L9_ARAVE</name>
<evidence type="ECO:0000313" key="1">
    <source>
        <dbReference type="EMBL" id="GBL76078.1"/>
    </source>
</evidence>
<dbReference type="Proteomes" id="UP000499080">
    <property type="component" value="Unassembled WGS sequence"/>
</dbReference>
<accession>A0A4Y2A8L9</accession>
<organism evidence="2 3">
    <name type="scientific">Araneus ventricosus</name>
    <name type="common">Orbweaver spider</name>
    <name type="synonym">Epeira ventricosa</name>
    <dbReference type="NCBI Taxonomy" id="182803"/>
    <lineage>
        <taxon>Eukaryota</taxon>
        <taxon>Metazoa</taxon>
        <taxon>Ecdysozoa</taxon>
        <taxon>Arthropoda</taxon>
        <taxon>Chelicerata</taxon>
        <taxon>Arachnida</taxon>
        <taxon>Araneae</taxon>
        <taxon>Araneomorphae</taxon>
        <taxon>Entelegynae</taxon>
        <taxon>Araneoidea</taxon>
        <taxon>Araneidae</taxon>
        <taxon>Araneus</taxon>
    </lineage>
</organism>
<evidence type="ECO:0000313" key="2">
    <source>
        <dbReference type="EMBL" id="GBL76133.1"/>
    </source>
</evidence>
<dbReference type="EMBL" id="BGPR01155655">
    <property type="protein sequence ID" value="GBL76078.1"/>
    <property type="molecule type" value="Genomic_DNA"/>
</dbReference>
<proteinExistence type="predicted"/>
<keyword evidence="3" id="KW-1185">Reference proteome</keyword>
<reference evidence="2 3" key="1">
    <citation type="journal article" date="2019" name="Sci. Rep.">
        <title>Orb-weaving spider Araneus ventricosus genome elucidates the spidroin gene catalogue.</title>
        <authorList>
            <person name="Kono N."/>
            <person name="Nakamura H."/>
            <person name="Ohtoshi R."/>
            <person name="Moran D.A.P."/>
            <person name="Shinohara A."/>
            <person name="Yoshida Y."/>
            <person name="Fujiwara M."/>
            <person name="Mori M."/>
            <person name="Tomita M."/>
            <person name="Arakawa K."/>
        </authorList>
    </citation>
    <scope>NUCLEOTIDE SEQUENCE [LARGE SCALE GENOMIC DNA]</scope>
</reference>
<protein>
    <submittedName>
        <fullName evidence="2">Uncharacterized protein</fullName>
    </submittedName>
</protein>
<dbReference type="AlphaFoldDB" id="A0A4Y2A8L9"/>
<comment type="caution">
    <text evidence="2">The sequence shown here is derived from an EMBL/GenBank/DDBJ whole genome shotgun (WGS) entry which is preliminary data.</text>
</comment>
<gene>
    <name evidence="1" type="ORF">AVEN_16203_1</name>
    <name evidence="2" type="ORF">AVEN_59178_1</name>
</gene>
<evidence type="ECO:0000313" key="3">
    <source>
        <dbReference type="Proteomes" id="UP000499080"/>
    </source>
</evidence>